<name>A0A6A1V9G5_9ROSI</name>
<sequence length="129" mass="14131">MVNMVDKMLTIAGNQIVVLKFNEASRAFLAQRCSNKASRFVAISQYGEGHRRGVVMIHEDKEGAGRKELAGIFQVAVNKELRDMIESLKSKTEGENGSSIEDSSEETGGSKENAYISSTRSVTITITED</sequence>
<dbReference type="OrthoDB" id="1786557at2759"/>
<comment type="caution">
    <text evidence="2">The sequence shown here is derived from an EMBL/GenBank/DDBJ whole genome shotgun (WGS) entry which is preliminary data.</text>
</comment>
<accession>A0A6A1V9G5</accession>
<keyword evidence="3" id="KW-1185">Reference proteome</keyword>
<evidence type="ECO:0000313" key="3">
    <source>
        <dbReference type="Proteomes" id="UP000516437"/>
    </source>
</evidence>
<dbReference type="Proteomes" id="UP000516437">
    <property type="component" value="Chromosome 6"/>
</dbReference>
<evidence type="ECO:0000313" key="2">
    <source>
        <dbReference type="EMBL" id="KAB1209363.1"/>
    </source>
</evidence>
<protein>
    <submittedName>
        <fullName evidence="2">Uncharacterized protein</fullName>
    </submittedName>
</protein>
<feature type="compositionally biased region" description="Low complexity" evidence="1">
    <location>
        <begin position="116"/>
        <end position="129"/>
    </location>
</feature>
<evidence type="ECO:0000256" key="1">
    <source>
        <dbReference type="SAM" id="MobiDB-lite"/>
    </source>
</evidence>
<proteinExistence type="predicted"/>
<dbReference type="EMBL" id="RXIC02000024">
    <property type="protein sequence ID" value="KAB1209363.1"/>
    <property type="molecule type" value="Genomic_DNA"/>
</dbReference>
<reference evidence="2 3" key="1">
    <citation type="journal article" date="2019" name="Plant Biotechnol. J.">
        <title>The red bayberry genome and genetic basis of sex determination.</title>
        <authorList>
            <person name="Jia H.M."/>
            <person name="Jia H.J."/>
            <person name="Cai Q.L."/>
            <person name="Wang Y."/>
            <person name="Zhao H.B."/>
            <person name="Yang W.F."/>
            <person name="Wang G.Y."/>
            <person name="Li Y.H."/>
            <person name="Zhan D.L."/>
            <person name="Shen Y.T."/>
            <person name="Niu Q.F."/>
            <person name="Chang L."/>
            <person name="Qiu J."/>
            <person name="Zhao L."/>
            <person name="Xie H.B."/>
            <person name="Fu W.Y."/>
            <person name="Jin J."/>
            <person name="Li X.W."/>
            <person name="Jiao Y."/>
            <person name="Zhou C.C."/>
            <person name="Tu T."/>
            <person name="Chai C.Y."/>
            <person name="Gao J.L."/>
            <person name="Fan L.J."/>
            <person name="van de Weg E."/>
            <person name="Wang J.Y."/>
            <person name="Gao Z.S."/>
        </authorList>
    </citation>
    <scope>NUCLEOTIDE SEQUENCE [LARGE SCALE GENOMIC DNA]</scope>
    <source>
        <tissue evidence="2">Leaves</tissue>
    </source>
</reference>
<organism evidence="2 3">
    <name type="scientific">Morella rubra</name>
    <name type="common">Chinese bayberry</name>
    <dbReference type="NCBI Taxonomy" id="262757"/>
    <lineage>
        <taxon>Eukaryota</taxon>
        <taxon>Viridiplantae</taxon>
        <taxon>Streptophyta</taxon>
        <taxon>Embryophyta</taxon>
        <taxon>Tracheophyta</taxon>
        <taxon>Spermatophyta</taxon>
        <taxon>Magnoliopsida</taxon>
        <taxon>eudicotyledons</taxon>
        <taxon>Gunneridae</taxon>
        <taxon>Pentapetalae</taxon>
        <taxon>rosids</taxon>
        <taxon>fabids</taxon>
        <taxon>Fagales</taxon>
        <taxon>Myricaceae</taxon>
        <taxon>Morella</taxon>
    </lineage>
</organism>
<feature type="region of interest" description="Disordered" evidence="1">
    <location>
        <begin position="87"/>
        <end position="129"/>
    </location>
</feature>
<dbReference type="AlphaFoldDB" id="A0A6A1V9G5"/>
<gene>
    <name evidence="2" type="ORF">CJ030_MR6G016534</name>
</gene>